<evidence type="ECO:0000256" key="1">
    <source>
        <dbReference type="ARBA" id="ARBA00010088"/>
    </source>
</evidence>
<evidence type="ECO:0000256" key="2">
    <source>
        <dbReference type="ARBA" id="ARBA00022729"/>
    </source>
</evidence>
<name>A0A937RHJ3_9ACTN</name>
<dbReference type="PANTHER" id="PTHR43248:SF29">
    <property type="entry name" value="TRIPEPTIDYL AMINOPEPTIDASE"/>
    <property type="match status" value="1"/>
</dbReference>
<gene>
    <name evidence="6" type="ORF">I7412_02910</name>
</gene>
<dbReference type="Pfam" id="PF08386">
    <property type="entry name" value="Abhydrolase_4"/>
    <property type="match status" value="1"/>
</dbReference>
<evidence type="ECO:0000256" key="3">
    <source>
        <dbReference type="ARBA" id="ARBA00022801"/>
    </source>
</evidence>
<evidence type="ECO:0000313" key="6">
    <source>
        <dbReference type="EMBL" id="MBL7626141.1"/>
    </source>
</evidence>
<keyword evidence="2" id="KW-0732">Signal</keyword>
<dbReference type="InterPro" id="IPR029058">
    <property type="entry name" value="AB_hydrolase_fold"/>
</dbReference>
<sequence length="549" mass="58386">MGPRRPTGGLTSVSSSLLVKRRPVKWSWGVRLSSALAVSSLSVAGLAGPAEAGGPATAGRLSAWTACGDGLECATLPVPLDHAHPATGTIELAVIRRPAADPARRIGSLVYLAGGPGDSGVDFVERVPKLFNESVRDRFDIVGFDQRGVSRSAPVRCFTDEENASGEDSIAGLPKDRSAVGGEHSLAVVPVGAKRSSGNDVMAGFDETAEVYREFAANCGRLSGPLLPYLSTEAAARDVDLLRAALGEPKLTAYGASYGTQLGATYAALFPTRLRALVLDAPADPTLRINNPLEHLRLKAFAFEAALNAFFAWCAHDPKCGFGHGDPAGAYDRLMARLAEKPLDVRDKDGTTTPVDASVARTAVVQLLYGEWGWPDLGLGLQRADDYDDGSILLDKSRGEASAQRESEPYSNSNEAIEAINCADQSYPTDLAVYRRFLVDLARQTPRIGVTQALVGLACAFWPTRPASRYTGPFQAQGAPTILVIGTTGDPATPYPEARTLAAQLGDRGVLLTWQSYTHVAYRGSTCVDEITDRYLIDLVTPKPNTVCQ</sequence>
<organism evidence="6 7">
    <name type="scientific">Frankia nepalensis</name>
    <dbReference type="NCBI Taxonomy" id="1836974"/>
    <lineage>
        <taxon>Bacteria</taxon>
        <taxon>Bacillati</taxon>
        <taxon>Actinomycetota</taxon>
        <taxon>Actinomycetes</taxon>
        <taxon>Frankiales</taxon>
        <taxon>Frankiaceae</taxon>
        <taxon>Frankia</taxon>
    </lineage>
</organism>
<dbReference type="Pfam" id="PF00561">
    <property type="entry name" value="Abhydrolase_1"/>
    <property type="match status" value="1"/>
</dbReference>
<dbReference type="AlphaFoldDB" id="A0A937RHJ3"/>
<comment type="similarity">
    <text evidence="1">Belongs to the peptidase S33 family.</text>
</comment>
<evidence type="ECO:0000259" key="5">
    <source>
        <dbReference type="Pfam" id="PF08386"/>
    </source>
</evidence>
<feature type="domain" description="Peptidase S33 tripeptidyl aminopeptidase-like C-terminal" evidence="5">
    <location>
        <begin position="448"/>
        <end position="548"/>
    </location>
</feature>
<evidence type="ECO:0000259" key="4">
    <source>
        <dbReference type="Pfam" id="PF00561"/>
    </source>
</evidence>
<dbReference type="GO" id="GO:0016787">
    <property type="term" value="F:hydrolase activity"/>
    <property type="evidence" value="ECO:0007669"/>
    <property type="project" value="UniProtKB-KW"/>
</dbReference>
<protein>
    <submittedName>
        <fullName evidence="6">Alpha/beta fold hydrolase</fullName>
    </submittedName>
</protein>
<dbReference type="PANTHER" id="PTHR43248">
    <property type="entry name" value="2-SUCCINYL-6-HYDROXY-2,4-CYCLOHEXADIENE-1-CARBOXYLATE SYNTHASE"/>
    <property type="match status" value="1"/>
</dbReference>
<proteinExistence type="inferred from homology"/>
<feature type="domain" description="AB hydrolase-1" evidence="4">
    <location>
        <begin position="109"/>
        <end position="296"/>
    </location>
</feature>
<dbReference type="Gene3D" id="3.40.50.1820">
    <property type="entry name" value="alpha/beta hydrolase"/>
    <property type="match status" value="1"/>
</dbReference>
<comment type="caution">
    <text evidence="6">The sequence shown here is derived from an EMBL/GenBank/DDBJ whole genome shotgun (WGS) entry which is preliminary data.</text>
</comment>
<keyword evidence="7" id="KW-1185">Reference proteome</keyword>
<dbReference type="InterPro" id="IPR051601">
    <property type="entry name" value="Serine_prot/Carboxylest_S33"/>
</dbReference>
<dbReference type="InterPro" id="IPR013595">
    <property type="entry name" value="Pept_S33_TAP-like_C"/>
</dbReference>
<accession>A0A937RHJ3</accession>
<keyword evidence="3 6" id="KW-0378">Hydrolase</keyword>
<evidence type="ECO:0000313" key="7">
    <source>
        <dbReference type="Proteomes" id="UP000604475"/>
    </source>
</evidence>
<reference evidence="6" key="1">
    <citation type="submission" date="2020-12" db="EMBL/GenBank/DDBJ databases">
        <title>Genomic characterization of non-nitrogen-fixing Frankia strains.</title>
        <authorList>
            <person name="Carlos-Shanley C."/>
            <person name="Guerra T."/>
            <person name="Hahn D."/>
        </authorList>
    </citation>
    <scope>NUCLEOTIDE SEQUENCE</scope>
    <source>
        <strain evidence="6">CN6</strain>
    </source>
</reference>
<dbReference type="Proteomes" id="UP000604475">
    <property type="component" value="Unassembled WGS sequence"/>
</dbReference>
<dbReference type="SUPFAM" id="SSF53474">
    <property type="entry name" value="alpha/beta-Hydrolases"/>
    <property type="match status" value="1"/>
</dbReference>
<dbReference type="EMBL" id="JAEACQ010000123">
    <property type="protein sequence ID" value="MBL7626141.1"/>
    <property type="molecule type" value="Genomic_DNA"/>
</dbReference>
<dbReference type="InterPro" id="IPR000073">
    <property type="entry name" value="AB_hydrolase_1"/>
</dbReference>